<organism evidence="1 2">
    <name type="scientific">Altererythrobacter xiamenensis</name>
    <dbReference type="NCBI Taxonomy" id="1316679"/>
    <lineage>
        <taxon>Bacteria</taxon>
        <taxon>Pseudomonadati</taxon>
        <taxon>Pseudomonadota</taxon>
        <taxon>Alphaproteobacteria</taxon>
        <taxon>Sphingomonadales</taxon>
        <taxon>Erythrobacteraceae</taxon>
        <taxon>Altererythrobacter</taxon>
    </lineage>
</organism>
<dbReference type="EMBL" id="FXWG01000001">
    <property type="protein sequence ID" value="SMQ62094.1"/>
    <property type="molecule type" value="Genomic_DNA"/>
</dbReference>
<dbReference type="AlphaFoldDB" id="A0A1Y6EHK3"/>
<dbReference type="InterPro" id="IPR019027">
    <property type="entry name" value="Pilus_biogenesis_CpaD-related"/>
</dbReference>
<proteinExistence type="predicted"/>
<accession>A0A1Y6EHK3</accession>
<sequence>MMTFAKHSKLAKAPAIALAVSLGLVLSGCGGMPTNRSLYSTKQPVVERTNYTFDVQTGQGGLDISERQRLAAWFDTVELGYGDRVTIEDPMSSEATRDAVAELAGRHGVLVSDVAPVTEGYVNPGFARVVLTRSKAHVPGCPDWSASSDMNYNNATSPGYGCSVNSNMAAMVANPQDLLEGQEGTGETVIMSSTKAIDSYREQAPSGAGGLKKSGGN</sequence>
<dbReference type="Proteomes" id="UP000194420">
    <property type="component" value="Unassembled WGS sequence"/>
</dbReference>
<gene>
    <name evidence="1" type="ORF">SAMN06297468_0651</name>
</gene>
<dbReference type="PROSITE" id="PS51257">
    <property type="entry name" value="PROKAR_LIPOPROTEIN"/>
    <property type="match status" value="1"/>
</dbReference>
<protein>
    <submittedName>
        <fullName evidence="1">Pilus assembly protein CpaD</fullName>
    </submittedName>
</protein>
<dbReference type="RefSeq" id="WP_327078635.1">
    <property type="nucleotide sequence ID" value="NZ_FXWG01000001.1"/>
</dbReference>
<evidence type="ECO:0000313" key="2">
    <source>
        <dbReference type="Proteomes" id="UP000194420"/>
    </source>
</evidence>
<reference evidence="2" key="1">
    <citation type="submission" date="2017-04" db="EMBL/GenBank/DDBJ databases">
        <authorList>
            <person name="Varghese N."/>
            <person name="Submissions S."/>
        </authorList>
    </citation>
    <scope>NUCLEOTIDE SEQUENCE [LARGE SCALE GENOMIC DNA]</scope>
</reference>
<keyword evidence="2" id="KW-1185">Reference proteome</keyword>
<evidence type="ECO:0000313" key="1">
    <source>
        <dbReference type="EMBL" id="SMQ62094.1"/>
    </source>
</evidence>
<dbReference type="Pfam" id="PF09476">
    <property type="entry name" value="Pilus_CpaD"/>
    <property type="match status" value="1"/>
</dbReference>
<name>A0A1Y6EHK3_9SPHN</name>